<feature type="transmembrane region" description="Helical" evidence="1">
    <location>
        <begin position="31"/>
        <end position="50"/>
    </location>
</feature>
<evidence type="ECO:0000313" key="3">
    <source>
        <dbReference type="Proteomes" id="UP000064921"/>
    </source>
</evidence>
<dbReference type="AlphaFoldDB" id="A0A0U3E2N9"/>
<protein>
    <recommendedName>
        <fullName evidence="4">Polysaccharide biosynthesis protein</fullName>
    </recommendedName>
</protein>
<feature type="transmembrane region" description="Helical" evidence="1">
    <location>
        <begin position="89"/>
        <end position="110"/>
    </location>
</feature>
<reference evidence="2 3" key="1">
    <citation type="submission" date="2015-10" db="EMBL/GenBank/DDBJ databases">
        <title>The world's first case of liver abscess caused by Pannonibacter phragmitetus.</title>
        <authorList>
            <person name="Ming D."/>
            <person name="Wang M."/>
            <person name="Zhou Y."/>
            <person name="Jiang T."/>
            <person name="Hu S."/>
        </authorList>
    </citation>
    <scope>NUCLEOTIDE SEQUENCE [LARGE SCALE GENOMIC DNA]</scope>
    <source>
        <strain evidence="2 3">31801</strain>
    </source>
</reference>
<evidence type="ECO:0000256" key="1">
    <source>
        <dbReference type="SAM" id="Phobius"/>
    </source>
</evidence>
<evidence type="ECO:0008006" key="4">
    <source>
        <dbReference type="Google" id="ProtNLM"/>
    </source>
</evidence>
<feature type="transmembrane region" description="Helical" evidence="1">
    <location>
        <begin position="122"/>
        <end position="143"/>
    </location>
</feature>
<organism evidence="2 3">
    <name type="scientific">Pannonibacter phragmitetus</name>
    <dbReference type="NCBI Taxonomy" id="121719"/>
    <lineage>
        <taxon>Bacteria</taxon>
        <taxon>Pseudomonadati</taxon>
        <taxon>Pseudomonadota</taxon>
        <taxon>Alphaproteobacteria</taxon>
        <taxon>Hyphomicrobiales</taxon>
        <taxon>Stappiaceae</taxon>
        <taxon>Pannonibacter</taxon>
    </lineage>
</organism>
<feature type="transmembrane region" description="Helical" evidence="1">
    <location>
        <begin position="225"/>
        <end position="246"/>
    </location>
</feature>
<keyword evidence="1" id="KW-0812">Transmembrane</keyword>
<sequence>MGTAAANFLLAAVLIPRLAPADYGGYSFALVAIQLGFNISNALTATPMSMDIAQGRLDTSRLNVYGTVSLMLCSAMVALVFVNLFFNNIVLLEALLLGVAAFTALLRWYGRTYCFNAGRRSIALQADIAYTVALTGGAAFLFLEGSGVTLIHAALALLIANVLSSITFIQTHFFSSFTFRLWKGIREYVPVFRENAFWALILVVLSEAAVNAHVYLVTYSRGLEAYAPLALALLFWRPVSTVISAVGQSERPKIAKLLNESNSFKLNQHMMWFRMILVSAFLLNLLVVILFIVFLGNIWLAKFPQEEIFISVCIASGMMLCRVLRVPDTVYCQASGDAKRVAKIAWIAAPASIVVTALFLFNFELAALSMFGVLVGDAILLFGTRWVAKNKRRSL</sequence>
<gene>
    <name evidence="2" type="ORF">APZ00_01045</name>
</gene>
<keyword evidence="3" id="KW-1185">Reference proteome</keyword>
<keyword evidence="1" id="KW-1133">Transmembrane helix</keyword>
<feature type="transmembrane region" description="Helical" evidence="1">
    <location>
        <begin position="196"/>
        <end position="219"/>
    </location>
</feature>
<feature type="transmembrane region" description="Helical" evidence="1">
    <location>
        <begin position="272"/>
        <end position="296"/>
    </location>
</feature>
<proteinExistence type="predicted"/>
<feature type="transmembrane region" description="Helical" evidence="1">
    <location>
        <begin position="62"/>
        <end position="83"/>
    </location>
</feature>
<feature type="transmembrane region" description="Helical" evidence="1">
    <location>
        <begin position="344"/>
        <end position="361"/>
    </location>
</feature>
<name>A0A0U3E2N9_9HYPH</name>
<feature type="transmembrane region" description="Helical" evidence="1">
    <location>
        <begin position="308"/>
        <end position="324"/>
    </location>
</feature>
<feature type="transmembrane region" description="Helical" evidence="1">
    <location>
        <begin position="367"/>
        <end position="388"/>
    </location>
</feature>
<feature type="transmembrane region" description="Helical" evidence="1">
    <location>
        <begin position="149"/>
        <end position="175"/>
    </location>
</feature>
<dbReference type="EMBL" id="CP013068">
    <property type="protein sequence ID" value="ALV25841.1"/>
    <property type="molecule type" value="Genomic_DNA"/>
</dbReference>
<dbReference type="KEGG" id="pphr:APZ00_01045"/>
<keyword evidence="1" id="KW-0472">Membrane</keyword>
<accession>A0A0U3E2N9</accession>
<dbReference type="Proteomes" id="UP000064921">
    <property type="component" value="Chromosome"/>
</dbReference>
<evidence type="ECO:0000313" key="2">
    <source>
        <dbReference type="EMBL" id="ALV25841.1"/>
    </source>
</evidence>